<accession>A0A511YQN2</accession>
<dbReference type="EMBL" id="BJYJ01000024">
    <property type="protein sequence ID" value="GEN77499.1"/>
    <property type="molecule type" value="Genomic_DNA"/>
</dbReference>
<dbReference type="AlphaFoldDB" id="A0A511YQN2"/>
<reference evidence="1 2" key="1">
    <citation type="submission" date="2019-07" db="EMBL/GenBank/DDBJ databases">
        <title>Whole genome shotgun sequence of Chryseobacterium hagamense NBRC 105253.</title>
        <authorList>
            <person name="Hosoyama A."/>
            <person name="Uohara A."/>
            <person name="Ohji S."/>
            <person name="Ichikawa N."/>
        </authorList>
    </citation>
    <scope>NUCLEOTIDE SEQUENCE [LARGE SCALE GENOMIC DNA]</scope>
    <source>
        <strain evidence="1 2">NBRC 105253</strain>
    </source>
</reference>
<dbReference type="Proteomes" id="UP000321863">
    <property type="component" value="Unassembled WGS sequence"/>
</dbReference>
<organism evidence="1 2">
    <name type="scientific">Chryseobacterium hagamense</name>
    <dbReference type="NCBI Taxonomy" id="395935"/>
    <lineage>
        <taxon>Bacteria</taxon>
        <taxon>Pseudomonadati</taxon>
        <taxon>Bacteroidota</taxon>
        <taxon>Flavobacteriia</taxon>
        <taxon>Flavobacteriales</taxon>
        <taxon>Weeksellaceae</taxon>
        <taxon>Chryseobacterium group</taxon>
        <taxon>Chryseobacterium</taxon>
    </lineage>
</organism>
<protein>
    <submittedName>
        <fullName evidence="1">Uncharacterized protein</fullName>
    </submittedName>
</protein>
<proteinExistence type="predicted"/>
<name>A0A511YQN2_9FLAO</name>
<comment type="caution">
    <text evidence="1">The sequence shown here is derived from an EMBL/GenBank/DDBJ whole genome shotgun (WGS) entry which is preliminary data.</text>
</comment>
<sequence>MNHISEDDLLNRKCMYIDRTSYLSGADLQNALNEIQNASNIYNIDYSEKIKSAFQSSITEKCNIHSLEDITELIDIFEKLTAEDDTLIDAKKYLIKLKTVKKLLKFKIQFLNILDMRAIIRSFKNNIKNIVTEEDSKINISIIESINFKILLNEFQNRVISTNKLCADTL</sequence>
<evidence type="ECO:0000313" key="2">
    <source>
        <dbReference type="Proteomes" id="UP000321863"/>
    </source>
</evidence>
<evidence type="ECO:0000313" key="1">
    <source>
        <dbReference type="EMBL" id="GEN77499.1"/>
    </source>
</evidence>
<gene>
    <name evidence="1" type="ORF">CHA01nite_32390</name>
</gene>
<keyword evidence="2" id="KW-1185">Reference proteome</keyword>